<dbReference type="InterPro" id="IPR036291">
    <property type="entry name" value="NAD(P)-bd_dom_sf"/>
</dbReference>
<dbReference type="SUPFAM" id="SSF51735">
    <property type="entry name" value="NAD(P)-binding Rossmann-fold domains"/>
    <property type="match status" value="1"/>
</dbReference>
<name>A0A6F8XRP6_9ACTN</name>
<feature type="region of interest" description="Disordered" evidence="2">
    <location>
        <begin position="235"/>
        <end position="258"/>
    </location>
</feature>
<dbReference type="AlphaFoldDB" id="A0A6F8XRP6"/>
<protein>
    <submittedName>
        <fullName evidence="3">Short-chain dehydrogenase</fullName>
    </submittedName>
</protein>
<reference evidence="3 4" key="2">
    <citation type="submission" date="2020-03" db="EMBL/GenBank/DDBJ databases">
        <authorList>
            <person name="Ichikawa N."/>
            <person name="Kimura A."/>
            <person name="Kitahashi Y."/>
            <person name="Uohara A."/>
        </authorList>
    </citation>
    <scope>NUCLEOTIDE SEQUENCE [LARGE SCALE GENOMIC DNA]</scope>
    <source>
        <strain evidence="3 4">NBRC 107702</strain>
    </source>
</reference>
<dbReference type="CDD" id="cd05233">
    <property type="entry name" value="SDR_c"/>
    <property type="match status" value="1"/>
</dbReference>
<dbReference type="KEGG" id="pfla:Pflav_028960"/>
<dbReference type="GO" id="GO:0016616">
    <property type="term" value="F:oxidoreductase activity, acting on the CH-OH group of donors, NAD or NADP as acceptor"/>
    <property type="evidence" value="ECO:0007669"/>
    <property type="project" value="TreeGrafter"/>
</dbReference>
<comment type="similarity">
    <text evidence="1">Belongs to the short-chain dehydrogenases/reductases (SDR) family.</text>
</comment>
<dbReference type="PANTHER" id="PTHR42760">
    <property type="entry name" value="SHORT-CHAIN DEHYDROGENASES/REDUCTASES FAMILY MEMBER"/>
    <property type="match status" value="1"/>
</dbReference>
<sequence>MPSHAVVTGGASGIGAATCAALLDAGWAVTSLDLRPSADGRARSAVADVTDAAGLADAIADAAAEGRGIQALVCAAGVSGSALGDGPVDTVSAAAFDAVVGVNLRGAFLTVGAAWPHLAAAGGAAVVTVSSVLGLTGGGGPFRSHAYITAKGGLLSFTKALAAYGRPAGVRANCVAPGVVRTPFAQRVSDDPALLAYVTAKQPLTGGPIDPGDIGGLIAFLVGPDSRAITGQTIAADGAGGSTPKDGANDVAPDPGHP</sequence>
<dbReference type="InterPro" id="IPR002347">
    <property type="entry name" value="SDR_fam"/>
</dbReference>
<evidence type="ECO:0000313" key="3">
    <source>
        <dbReference type="EMBL" id="BCB76486.1"/>
    </source>
</evidence>
<gene>
    <name evidence="3" type="ORF">Pflav_028960</name>
</gene>
<dbReference type="RefSeq" id="WP_173036520.1">
    <property type="nucleotide sequence ID" value="NZ_AP022870.1"/>
</dbReference>
<reference evidence="3 4" key="1">
    <citation type="submission" date="2020-03" db="EMBL/GenBank/DDBJ databases">
        <title>Whole genome shotgun sequence of Phytohabitans flavus NBRC 107702.</title>
        <authorList>
            <person name="Komaki H."/>
            <person name="Tamura T."/>
        </authorList>
    </citation>
    <scope>NUCLEOTIDE SEQUENCE [LARGE SCALE GENOMIC DNA]</scope>
    <source>
        <strain evidence="3 4">NBRC 107702</strain>
    </source>
</reference>
<dbReference type="PRINTS" id="PR00081">
    <property type="entry name" value="GDHRDH"/>
</dbReference>
<accession>A0A6F8XRP6</accession>
<evidence type="ECO:0000256" key="2">
    <source>
        <dbReference type="SAM" id="MobiDB-lite"/>
    </source>
</evidence>
<proteinExistence type="inferred from homology"/>
<keyword evidence="4" id="KW-1185">Reference proteome</keyword>
<evidence type="ECO:0000256" key="1">
    <source>
        <dbReference type="ARBA" id="ARBA00006484"/>
    </source>
</evidence>
<dbReference type="EMBL" id="AP022870">
    <property type="protein sequence ID" value="BCB76486.1"/>
    <property type="molecule type" value="Genomic_DNA"/>
</dbReference>
<organism evidence="3 4">
    <name type="scientific">Phytohabitans flavus</name>
    <dbReference type="NCBI Taxonomy" id="1076124"/>
    <lineage>
        <taxon>Bacteria</taxon>
        <taxon>Bacillati</taxon>
        <taxon>Actinomycetota</taxon>
        <taxon>Actinomycetes</taxon>
        <taxon>Micromonosporales</taxon>
        <taxon>Micromonosporaceae</taxon>
    </lineage>
</organism>
<dbReference type="Proteomes" id="UP000502508">
    <property type="component" value="Chromosome"/>
</dbReference>
<dbReference type="Gene3D" id="3.40.50.720">
    <property type="entry name" value="NAD(P)-binding Rossmann-like Domain"/>
    <property type="match status" value="1"/>
</dbReference>
<dbReference type="Pfam" id="PF13561">
    <property type="entry name" value="adh_short_C2"/>
    <property type="match status" value="1"/>
</dbReference>
<evidence type="ECO:0000313" key="4">
    <source>
        <dbReference type="Proteomes" id="UP000502508"/>
    </source>
</evidence>